<protein>
    <submittedName>
        <fullName evidence="2">Alpha/beta hydrolase</fullName>
    </submittedName>
</protein>
<dbReference type="Gene3D" id="3.40.50.1820">
    <property type="entry name" value="alpha/beta hydrolase"/>
    <property type="match status" value="1"/>
</dbReference>
<name>A0A9X2ICC9_9GAMM</name>
<dbReference type="RefSeq" id="WP_250423447.1">
    <property type="nucleotide sequence ID" value="NZ_JAJKBJ010000022.1"/>
</dbReference>
<feature type="domain" description="DUF7379" evidence="1">
    <location>
        <begin position="55"/>
        <end position="163"/>
    </location>
</feature>
<proteinExistence type="predicted"/>
<keyword evidence="2" id="KW-0378">Hydrolase</keyword>
<keyword evidence="3" id="KW-1185">Reference proteome</keyword>
<reference evidence="2" key="1">
    <citation type="submission" date="2021-11" db="EMBL/GenBank/DDBJ databases">
        <title>Legionella maioricencis sp. nov., a new species isolated from hot water samples in Mallorca.</title>
        <authorList>
            <person name="Crespi S."/>
            <person name="Drasar V."/>
            <person name="Salva-Serra F."/>
            <person name="Jaen-Luchoro D."/>
            <person name="Pineiro-Iglesias B."/>
            <person name="Aliaga F."/>
            <person name="Fernandez-Juarez V."/>
            <person name="Coll G."/>
            <person name="Moore E.R.B."/>
            <person name="Bennasar-Figueras A."/>
        </authorList>
    </citation>
    <scope>NUCLEOTIDE SEQUENCE</scope>
    <source>
        <strain evidence="2">HCPI-6</strain>
    </source>
</reference>
<evidence type="ECO:0000313" key="2">
    <source>
        <dbReference type="EMBL" id="MCL9685310.1"/>
    </source>
</evidence>
<comment type="caution">
    <text evidence="2">The sequence shown here is derived from an EMBL/GenBank/DDBJ whole genome shotgun (WGS) entry which is preliminary data.</text>
</comment>
<accession>A0A9X2ICC9</accession>
<dbReference type="EMBL" id="JAJKBJ010000022">
    <property type="protein sequence ID" value="MCL9685310.1"/>
    <property type="molecule type" value="Genomic_DNA"/>
</dbReference>
<dbReference type="SUPFAM" id="SSF53474">
    <property type="entry name" value="alpha/beta-Hydrolases"/>
    <property type="match status" value="1"/>
</dbReference>
<dbReference type="InterPro" id="IPR029058">
    <property type="entry name" value="AB_hydrolase_fold"/>
</dbReference>
<dbReference type="GO" id="GO:0016787">
    <property type="term" value="F:hydrolase activity"/>
    <property type="evidence" value="ECO:0007669"/>
    <property type="project" value="UniProtKB-KW"/>
</dbReference>
<dbReference type="Pfam" id="PF24096">
    <property type="entry name" value="DUF7379"/>
    <property type="match status" value="1"/>
</dbReference>
<evidence type="ECO:0000259" key="1">
    <source>
        <dbReference type="Pfam" id="PF24096"/>
    </source>
</evidence>
<sequence length="290" mass="33214">MWNRSFEIVKAKQPIATTGIFSHTYYWITSPSGDQSYQNPSYINEQNQDQETAVYFIHGTFDHSGAFTRVAERLIESNLPEEIYSLNLLAFDQRYQGKSIKYFAEQLRDKIIANNHKRVILIAHSRGGLVASYFAEFLAKLAGIEVLLIVTVGTPFNGSYLALKPLSWFSDSVKEMEIDSEFLTLLKERIMENATGNYHFFIATEDAIVLRDSGFIKEYVDKYPKSLTIFDRHGHLSVMSSHRLVSRIAYLLCNYFNSSKNNSDEVIVSRLAEFTVIEDYTPEKPEPNSP</sequence>
<evidence type="ECO:0000313" key="3">
    <source>
        <dbReference type="Proteomes" id="UP001139721"/>
    </source>
</evidence>
<dbReference type="InterPro" id="IPR055803">
    <property type="entry name" value="DUF7379"/>
</dbReference>
<gene>
    <name evidence="2" type="ORF">LOX96_14495</name>
</gene>
<dbReference type="Proteomes" id="UP001139721">
    <property type="component" value="Unassembled WGS sequence"/>
</dbReference>
<dbReference type="AlphaFoldDB" id="A0A9X2ICC9"/>
<organism evidence="2 3">
    <name type="scientific">Legionella maioricensis</name>
    <dbReference type="NCBI Taxonomy" id="2896528"/>
    <lineage>
        <taxon>Bacteria</taxon>
        <taxon>Pseudomonadati</taxon>
        <taxon>Pseudomonadota</taxon>
        <taxon>Gammaproteobacteria</taxon>
        <taxon>Legionellales</taxon>
        <taxon>Legionellaceae</taxon>
        <taxon>Legionella</taxon>
    </lineage>
</organism>